<dbReference type="EMBL" id="CP072270">
    <property type="protein sequence ID" value="QTK44473.1"/>
    <property type="molecule type" value="Genomic_DNA"/>
</dbReference>
<proteinExistence type="predicted"/>
<evidence type="ECO:0000313" key="3">
    <source>
        <dbReference type="EMBL" id="QTK44473.1"/>
    </source>
</evidence>
<accession>A0A246A6Z9</accession>
<sequence length="64" mass="7388">MSWLSFKRIENGNYRFEEGNLAIEYDSTGLVKVFKSEKVVHTKQFSSPTKAILGVEPIYNQYKA</sequence>
<protein>
    <recommendedName>
        <fullName evidence="6">DUF1508 domain-containing protein</fullName>
    </recommendedName>
</protein>
<dbReference type="RefSeq" id="WP_045543834.1">
    <property type="nucleotide sequence ID" value="NZ_AP014649.1"/>
</dbReference>
<dbReference type="Proteomes" id="UP000470018">
    <property type="component" value="Unassembled WGS sequence"/>
</dbReference>
<dbReference type="Proteomes" id="UP000664966">
    <property type="component" value="Chromosome"/>
</dbReference>
<dbReference type="Proteomes" id="UP000197394">
    <property type="component" value="Unassembled WGS sequence"/>
</dbReference>
<evidence type="ECO:0000313" key="1">
    <source>
        <dbReference type="EMBL" id="NDW42662.1"/>
    </source>
</evidence>
<reference evidence="2 4" key="1">
    <citation type="submission" date="2017-05" db="EMBL/GenBank/DDBJ databases">
        <title>Draft genome sequence of MDR A. baumannii AB360.</title>
        <authorList>
            <person name="Wareham D.W."/>
            <person name="Bean D.C."/>
        </authorList>
    </citation>
    <scope>NUCLEOTIDE SEQUENCE [LARGE SCALE GENOMIC DNA]</scope>
    <source>
        <strain evidence="2 4">AB360</strain>
    </source>
</reference>
<evidence type="ECO:0008006" key="6">
    <source>
        <dbReference type="Google" id="ProtNLM"/>
    </source>
</evidence>
<gene>
    <name evidence="2" type="ORF">CBE85_01345</name>
    <name evidence="1" type="ORF">G3N53_16435</name>
    <name evidence="3" type="ORF">J6E47_05225</name>
</gene>
<dbReference type="EMBL" id="JAAGTY010000024">
    <property type="protein sequence ID" value="NDW42662.1"/>
    <property type="molecule type" value="Genomic_DNA"/>
</dbReference>
<evidence type="ECO:0000313" key="2">
    <source>
        <dbReference type="EMBL" id="OWK68412.1"/>
    </source>
</evidence>
<reference evidence="3" key="3">
    <citation type="submission" date="2021-03" db="EMBL/GenBank/DDBJ databases">
        <title>Complete genome sequencing of Acinetobacter baumannii.</title>
        <authorList>
            <person name="Yadav B."/>
            <person name="Makwana N."/>
            <person name="Kharat A.S."/>
            <person name="Veeraraghavan B."/>
            <person name="Vijayakumar S."/>
            <person name="Priya M."/>
        </authorList>
    </citation>
    <scope>NUCLEOTIDE SEQUENCE</scope>
    <source>
        <strain evidence="3">KSK6</strain>
    </source>
</reference>
<reference evidence="1 5" key="2">
    <citation type="submission" date="2020-02" db="EMBL/GenBank/DDBJ databases">
        <title>Whole genome shot-gun sequencing of clinical Carbapenem resistant A. baumannii.</title>
        <authorList>
            <person name="Veeraraghavan B."/>
            <person name="Mathur P."/>
            <person name="Vijayakumar S."/>
            <person name="Vasudevan K."/>
            <person name="Lincy M."/>
            <person name="Kirubananthan A."/>
        </authorList>
    </citation>
    <scope>NUCLEOTIDE SEQUENCE [LARGE SCALE GENOMIC DNA]</scope>
    <source>
        <strain evidence="1 5">SP816</strain>
    </source>
</reference>
<evidence type="ECO:0000313" key="5">
    <source>
        <dbReference type="Proteomes" id="UP000470018"/>
    </source>
</evidence>
<evidence type="ECO:0000313" key="4">
    <source>
        <dbReference type="Proteomes" id="UP000197394"/>
    </source>
</evidence>
<organism evidence="2 4">
    <name type="scientific">Acinetobacter baumannii</name>
    <dbReference type="NCBI Taxonomy" id="470"/>
    <lineage>
        <taxon>Bacteria</taxon>
        <taxon>Pseudomonadati</taxon>
        <taxon>Pseudomonadota</taxon>
        <taxon>Gammaproteobacteria</taxon>
        <taxon>Moraxellales</taxon>
        <taxon>Moraxellaceae</taxon>
        <taxon>Acinetobacter</taxon>
        <taxon>Acinetobacter calcoaceticus/baumannii complex</taxon>
    </lineage>
</organism>
<dbReference type="AlphaFoldDB" id="A0A246A6Z9"/>
<dbReference type="EMBL" id="NGKM01000001">
    <property type="protein sequence ID" value="OWK68412.1"/>
    <property type="molecule type" value="Genomic_DNA"/>
</dbReference>
<name>A0A246A6Z9_ACIBA</name>